<dbReference type="Proteomes" id="UP000298568">
    <property type="component" value="Chromosome"/>
</dbReference>
<dbReference type="InterPro" id="IPR027417">
    <property type="entry name" value="P-loop_NTPase"/>
</dbReference>
<dbReference type="Pfam" id="PF01656">
    <property type="entry name" value="CbiA"/>
    <property type="match status" value="1"/>
</dbReference>
<keyword evidence="3" id="KW-1185">Reference proteome</keyword>
<dbReference type="AlphaFoldDB" id="A0A4D8S5E6"/>
<reference evidence="2 3" key="1">
    <citation type="submission" date="2018-07" db="EMBL/GenBank/DDBJ databases">
        <title>Complete Genome Sequences of Extremely Thermoacidophilic, Metal-Mobilizing Type-Strain Members of the Archaeal Family Sulfolobaceae: Acidianus brierleyi DSM-1651T, Acidianus sulfidivorans DSM-18786T, Metallosphaera hakonensis DSM-7519T, and Metallosphaera prunae DSM-10039T.</title>
        <authorList>
            <person name="Counts J.A."/>
            <person name="Kelly R.M."/>
        </authorList>
    </citation>
    <scope>NUCLEOTIDE SEQUENCE [LARGE SCALE GENOMIC DNA]</scope>
    <source>
        <strain evidence="2 3">Ron 12/II</strain>
    </source>
</reference>
<dbReference type="Gene3D" id="3.40.50.300">
    <property type="entry name" value="P-loop containing nucleotide triphosphate hydrolases"/>
    <property type="match status" value="1"/>
</dbReference>
<dbReference type="RefSeq" id="WP_193453292.1">
    <property type="nucleotide sequence ID" value="NZ_CP031156.1"/>
</dbReference>
<dbReference type="SUPFAM" id="SSF52540">
    <property type="entry name" value="P-loop containing nucleoside triphosphate hydrolases"/>
    <property type="match status" value="1"/>
</dbReference>
<evidence type="ECO:0000259" key="1">
    <source>
        <dbReference type="Pfam" id="PF01656"/>
    </source>
</evidence>
<protein>
    <recommendedName>
        <fullName evidence="1">CobQ/CobB/MinD/ParA nucleotide binding domain-containing protein</fullName>
    </recommendedName>
</protein>
<dbReference type="EMBL" id="CP031156">
    <property type="protein sequence ID" value="QCO30829.1"/>
    <property type="molecule type" value="Genomic_DNA"/>
</dbReference>
<dbReference type="GeneID" id="59457298"/>
<sequence length="223" mass="24974">MIRIAVIGAKGGVGKSTVVNGIAKVLSARHRVTILDISSSRTLCNIHGIRGSLEDGHDYMIDQGNLKIVSMSSQLSSSFNLSKIKDKYDEIISETDYLIIDYGVHIYDKIVSGEMLAFYGVKSDPTHVIAVSSPQEFVIMSTEKMIESYIELVRNSSDSARGILDFIVINMTREERNFKINSKPVFGMLIIPFYRDLSFNGFWNADIPKEIVNMAKMIEDNVH</sequence>
<dbReference type="InterPro" id="IPR002586">
    <property type="entry name" value="CobQ/CobB/MinD/ParA_Nub-bd_dom"/>
</dbReference>
<feature type="domain" description="CobQ/CobB/MinD/ParA nucleotide binding" evidence="1">
    <location>
        <begin position="4"/>
        <end position="177"/>
    </location>
</feature>
<accession>A0A4D8S5E6</accession>
<organism evidence="2 3">
    <name type="scientific">Metallosphaera prunae</name>
    <dbReference type="NCBI Taxonomy" id="47304"/>
    <lineage>
        <taxon>Archaea</taxon>
        <taxon>Thermoproteota</taxon>
        <taxon>Thermoprotei</taxon>
        <taxon>Sulfolobales</taxon>
        <taxon>Sulfolobaceae</taxon>
        <taxon>Metallosphaera</taxon>
    </lineage>
</organism>
<evidence type="ECO:0000313" key="2">
    <source>
        <dbReference type="EMBL" id="QCO30829.1"/>
    </source>
</evidence>
<dbReference type="KEGG" id="mpru:DFR88_10330"/>
<gene>
    <name evidence="2" type="ORF">DFR88_10330</name>
</gene>
<proteinExistence type="predicted"/>
<evidence type="ECO:0000313" key="3">
    <source>
        <dbReference type="Proteomes" id="UP000298568"/>
    </source>
</evidence>
<name>A0A4D8S5E6_METPR</name>